<feature type="transmembrane region" description="Helical" evidence="1">
    <location>
        <begin position="120"/>
        <end position="144"/>
    </location>
</feature>
<evidence type="ECO:0000313" key="2">
    <source>
        <dbReference type="EMBL" id="BDT05025.1"/>
    </source>
</evidence>
<evidence type="ECO:0008006" key="4">
    <source>
        <dbReference type="Google" id="ProtNLM"/>
    </source>
</evidence>
<organism evidence="2 3">
    <name type="scientific">Spiroplasma ixodetis</name>
    <dbReference type="NCBI Taxonomy" id="2141"/>
    <lineage>
        <taxon>Bacteria</taxon>
        <taxon>Bacillati</taxon>
        <taxon>Mycoplasmatota</taxon>
        <taxon>Mollicutes</taxon>
        <taxon>Entomoplasmatales</taxon>
        <taxon>Spiroplasmataceae</taxon>
        <taxon>Spiroplasma</taxon>
    </lineage>
</organism>
<keyword evidence="1" id="KW-1133">Transmembrane helix</keyword>
<keyword evidence="1" id="KW-0812">Transmembrane</keyword>
<proteinExistence type="predicted"/>
<dbReference type="EMBL" id="AP026933">
    <property type="protein sequence ID" value="BDT05025.1"/>
    <property type="molecule type" value="Genomic_DNA"/>
</dbReference>
<gene>
    <name evidence="2" type="ORF">SHM_26710</name>
</gene>
<sequence length="218" mass="26032">MITQDQTTSVFILISLFLIAMVLIFQLFQFIFWLIIILKSKKNDTKLKPSYQQALSNENINCQIVKSKFTFKYLNYNFKKNILKLKSRDFNETTTWNKYQTLSSVLVIKWKNNSQKWSNLALPIINLFFINGVIITIICALLYYIPTQNNNINKEILAIFSFLSLLIITISWLFWTMFYEKFRKQLMTLNTELNYNEQKTIKYITLFKSCFPFSDLMF</sequence>
<reference evidence="2 3" key="1">
    <citation type="journal article" date="2022" name="Front. Microbiol.">
        <title>Male-killing mechanisms vary between Spiroplasma species.</title>
        <authorList>
            <person name="Arai H."/>
            <person name="Inoue M."/>
            <person name="Kageyama D."/>
        </authorList>
    </citation>
    <scope>NUCLEOTIDE SEQUENCE [LARGE SCALE GENOMIC DNA]</scope>
    <source>
        <strain evidence="3">sHm</strain>
    </source>
</reference>
<feature type="transmembrane region" description="Helical" evidence="1">
    <location>
        <begin position="156"/>
        <end position="178"/>
    </location>
</feature>
<feature type="transmembrane region" description="Helical" evidence="1">
    <location>
        <begin position="12"/>
        <end position="38"/>
    </location>
</feature>
<keyword evidence="3" id="KW-1185">Reference proteome</keyword>
<accession>A0ABM8BYW6</accession>
<protein>
    <recommendedName>
        <fullName evidence="4">Transmembrane protein</fullName>
    </recommendedName>
</protein>
<evidence type="ECO:0000313" key="3">
    <source>
        <dbReference type="Proteomes" id="UP001163387"/>
    </source>
</evidence>
<dbReference type="Proteomes" id="UP001163387">
    <property type="component" value="Chromosome"/>
</dbReference>
<name>A0ABM8BYW6_9MOLU</name>
<keyword evidence="1" id="KW-0472">Membrane</keyword>
<evidence type="ECO:0000256" key="1">
    <source>
        <dbReference type="SAM" id="Phobius"/>
    </source>
</evidence>